<dbReference type="RefSeq" id="WP_147121584.1">
    <property type="nucleotide sequence ID" value="NZ_VOPY01000001.1"/>
</dbReference>
<dbReference type="AlphaFoldDB" id="A0A5C6UL74"/>
<feature type="domain" description="JmjC" evidence="1">
    <location>
        <begin position="90"/>
        <end position="251"/>
    </location>
</feature>
<dbReference type="SUPFAM" id="SSF51197">
    <property type="entry name" value="Clavaminate synthase-like"/>
    <property type="match status" value="1"/>
</dbReference>
<organism evidence="2 3">
    <name type="scientific">Flavisphingopyxis soli</name>
    <dbReference type="NCBI Taxonomy" id="2601267"/>
    <lineage>
        <taxon>Bacteria</taxon>
        <taxon>Pseudomonadati</taxon>
        <taxon>Pseudomonadota</taxon>
        <taxon>Alphaproteobacteria</taxon>
        <taxon>Sphingomonadales</taxon>
        <taxon>Sphingopyxidaceae</taxon>
        <taxon>Flavisphingopyxis</taxon>
    </lineage>
</organism>
<dbReference type="OrthoDB" id="3776825at2"/>
<evidence type="ECO:0000259" key="1">
    <source>
        <dbReference type="PROSITE" id="PS51184"/>
    </source>
</evidence>
<proteinExistence type="predicted"/>
<dbReference type="PANTHER" id="PTHR12461:SF105">
    <property type="entry name" value="HYPOXIA-INDUCIBLE FACTOR 1-ALPHA INHIBITOR"/>
    <property type="match status" value="1"/>
</dbReference>
<accession>A0A5C6UL74</accession>
<dbReference type="PROSITE" id="PS51184">
    <property type="entry name" value="JMJC"/>
    <property type="match status" value="1"/>
</dbReference>
<evidence type="ECO:0000313" key="3">
    <source>
        <dbReference type="Proteomes" id="UP000321129"/>
    </source>
</evidence>
<gene>
    <name evidence="2" type="ORF">FSZ31_03175</name>
</gene>
<dbReference type="InterPro" id="IPR003347">
    <property type="entry name" value="JmjC_dom"/>
</dbReference>
<dbReference type="InterPro" id="IPR041667">
    <property type="entry name" value="Cupin_8"/>
</dbReference>
<protein>
    <submittedName>
        <fullName evidence="2">Transcriptional regulator</fullName>
    </submittedName>
</protein>
<dbReference type="SMART" id="SM00558">
    <property type="entry name" value="JmjC"/>
    <property type="match status" value="1"/>
</dbReference>
<sequence>MNAPMPTAVFDSAARSAFAAAYPETSIKLTHGLREHRLLALDALADMAARVAPGDIEYNRGDLPTGIAAEDVPANGLSIGDTIRTIDTNGSWMVIKFIEKLPEYRALLLDLLGEIEPSVSATTGEMLTPQGFIFLSSPGSMTPFHFDPEHNILLQLRGHKTMTVFPPGDERFADPTAHETYHRGGPRNLAWAEAMANGGTRVDLAPGEAVYVPVMAPHFVRNGDAASVSLSITWRSEWSYQEADARCTNAMLRRIGLNPAPPPRWPHHSAIKANLWRAARRLRLVAD</sequence>
<keyword evidence="3" id="KW-1185">Reference proteome</keyword>
<dbReference type="PANTHER" id="PTHR12461">
    <property type="entry name" value="HYPOXIA-INDUCIBLE FACTOR 1 ALPHA INHIBITOR-RELATED"/>
    <property type="match status" value="1"/>
</dbReference>
<dbReference type="EMBL" id="VOPY01000001">
    <property type="protein sequence ID" value="TXC73747.1"/>
    <property type="molecule type" value="Genomic_DNA"/>
</dbReference>
<dbReference type="Gene3D" id="2.60.120.650">
    <property type="entry name" value="Cupin"/>
    <property type="match status" value="1"/>
</dbReference>
<name>A0A5C6UL74_9SPHN</name>
<reference evidence="2 3" key="1">
    <citation type="submission" date="2019-08" db="EMBL/GenBank/DDBJ databases">
        <title>Sphingorhabdus soil sp. nov., isolated from arctic soil.</title>
        <authorList>
            <person name="Liu Y."/>
        </authorList>
    </citation>
    <scope>NUCLEOTIDE SEQUENCE [LARGE SCALE GENOMIC DNA]</scope>
    <source>
        <strain evidence="2 3">D-2Q-5-6</strain>
    </source>
</reference>
<evidence type="ECO:0000313" key="2">
    <source>
        <dbReference type="EMBL" id="TXC73747.1"/>
    </source>
</evidence>
<dbReference type="Pfam" id="PF13621">
    <property type="entry name" value="Cupin_8"/>
    <property type="match status" value="1"/>
</dbReference>
<comment type="caution">
    <text evidence="2">The sequence shown here is derived from an EMBL/GenBank/DDBJ whole genome shotgun (WGS) entry which is preliminary data.</text>
</comment>
<dbReference type="Proteomes" id="UP000321129">
    <property type="component" value="Unassembled WGS sequence"/>
</dbReference>